<gene>
    <name evidence="2" type="ORF">PENSUB_441</name>
</gene>
<organism evidence="2 3">
    <name type="scientific">Penicillium subrubescens</name>
    <dbReference type="NCBI Taxonomy" id="1316194"/>
    <lineage>
        <taxon>Eukaryota</taxon>
        <taxon>Fungi</taxon>
        <taxon>Dikarya</taxon>
        <taxon>Ascomycota</taxon>
        <taxon>Pezizomycotina</taxon>
        <taxon>Eurotiomycetes</taxon>
        <taxon>Eurotiomycetidae</taxon>
        <taxon>Eurotiales</taxon>
        <taxon>Aspergillaceae</taxon>
        <taxon>Penicillium</taxon>
    </lineage>
</organism>
<proteinExistence type="predicted"/>
<protein>
    <submittedName>
        <fullName evidence="2">Uncharacterized protein</fullName>
    </submittedName>
</protein>
<accession>A0A1Q5UMZ9</accession>
<name>A0A1Q5UMZ9_9EURO</name>
<reference evidence="2 3" key="1">
    <citation type="submission" date="2016-10" db="EMBL/GenBank/DDBJ databases">
        <title>Genome sequence of the ascomycete fungus Penicillium subrubescens.</title>
        <authorList>
            <person name="De Vries R.P."/>
            <person name="Peng M."/>
            <person name="Dilokpimol A."/>
            <person name="Hilden K."/>
            <person name="Makela M.R."/>
            <person name="Grigoriev I."/>
            <person name="Riley R."/>
            <person name="Granchi Z."/>
        </authorList>
    </citation>
    <scope>NUCLEOTIDE SEQUENCE [LARGE SCALE GENOMIC DNA]</scope>
    <source>
        <strain evidence="2 3">CBS 132785</strain>
    </source>
</reference>
<dbReference type="AlphaFoldDB" id="A0A1Q5UMZ9"/>
<evidence type="ECO:0000313" key="3">
    <source>
        <dbReference type="Proteomes" id="UP000186955"/>
    </source>
</evidence>
<dbReference type="STRING" id="1316194.A0A1Q5UMZ9"/>
<dbReference type="EMBL" id="MNBE01000123">
    <property type="protein sequence ID" value="OKP13866.1"/>
    <property type="molecule type" value="Genomic_DNA"/>
</dbReference>
<sequence>MPVYGGFDIAKTFIMCPMILNRLSDGPAMVLSPSQENAFGQLPSQSLLDTPGSFHTYPGNFNSSAFGANSFAQPAVNTNVSAAPAPPKPSRKRSRDEAAFDDALAVNAPPQPQPASARKEEPIYGEGMVLLNPQTGLAVSAESQTGTWYEEKTESQQATAAPISSRSIAIQSDGADISRKAQRLDTSAPGLDDIALASMHQRLNGSDMADQHRTAPATPPAEPLIDDATRLLGISWQRIDTDDDMAPAVRGWTKYIDNQYAAYLHHSQMLMKSRALNAYLVAAMPVSAFSPAFYLFNEDLTQGQLVASSWESCLNNLRSTPPVFEGAAPLAAASRPQPAANPFTAASASGVPLLQQALSSHSHSPTCGMDAGAGLNGGVEMGMEIDS</sequence>
<evidence type="ECO:0000313" key="2">
    <source>
        <dbReference type="EMBL" id="OKP13866.1"/>
    </source>
</evidence>
<feature type="compositionally biased region" description="Polar residues" evidence="1">
    <location>
        <begin position="155"/>
        <end position="165"/>
    </location>
</feature>
<evidence type="ECO:0000256" key="1">
    <source>
        <dbReference type="SAM" id="MobiDB-lite"/>
    </source>
</evidence>
<comment type="caution">
    <text evidence="2">The sequence shown here is derived from an EMBL/GenBank/DDBJ whole genome shotgun (WGS) entry which is preliminary data.</text>
</comment>
<feature type="region of interest" description="Disordered" evidence="1">
    <location>
        <begin position="142"/>
        <end position="165"/>
    </location>
</feature>
<keyword evidence="3" id="KW-1185">Reference proteome</keyword>
<dbReference type="Proteomes" id="UP000186955">
    <property type="component" value="Unassembled WGS sequence"/>
</dbReference>